<reference evidence="1" key="1">
    <citation type="submission" date="2021-12" db="EMBL/GenBank/DDBJ databases">
        <authorList>
            <person name="Veyrier F.J."/>
        </authorList>
    </citation>
    <scope>NUCLEOTIDE SEQUENCE</scope>
    <source>
        <strain evidence="1">SAG 1488-6</strain>
    </source>
</reference>
<evidence type="ECO:0000313" key="1">
    <source>
        <dbReference type="EMBL" id="UOO92599.1"/>
    </source>
</evidence>
<keyword evidence="1" id="KW-0808">Transferase</keyword>
<reference evidence="1" key="2">
    <citation type="journal article" date="2022" name="Res Sq">
        <title>Evolution of multicellular longitudinally dividing oral cavity symbionts (Neisseriaceae).</title>
        <authorList>
            <person name="Nyongesa S."/>
            <person name="Weber P."/>
            <person name="Bernet E."/>
            <person name="Pullido F."/>
            <person name="Nieckarz M."/>
            <person name="Delaby M."/>
            <person name="Nieves C."/>
            <person name="Viehboeck T."/>
            <person name="Krause N."/>
            <person name="Rivera-Millot A."/>
            <person name="Nakamura A."/>
            <person name="Vischer N."/>
            <person name="VanNieuwenhze M."/>
            <person name="Brun Y."/>
            <person name="Cava F."/>
            <person name="Bulgheresi S."/>
            <person name="Veyrier F."/>
        </authorList>
    </citation>
    <scope>NUCLEOTIDE SEQUENCE</scope>
    <source>
        <strain evidence="1">SAG 1488-6</strain>
    </source>
</reference>
<accession>A0ABY4EBJ5</accession>
<sequence>MMEQDWKSLGLDARLAWVASQVRSDVCVIDVGTDHARLPIALVQSGKTQQAIAADVAKQPLQQAQIHIAAANLSAQISTILSDGLAQIKLPEQADITICGMGGDTIVRMMQAQASLKQAGVRLILQPQTEIAALRQYLAQQGFEVEAETILAAEGRIYQALVVQFTGRPYSLSLMEAELGSINLAQRSEVLLQYVRKRQAVVKKWQQAKFKAGQDAAWETEFILLYQQILQSS</sequence>
<dbReference type="InterPro" id="IPR029063">
    <property type="entry name" value="SAM-dependent_MTases_sf"/>
</dbReference>
<dbReference type="Pfam" id="PF12847">
    <property type="entry name" value="Methyltransf_18"/>
    <property type="match status" value="1"/>
</dbReference>
<dbReference type="PANTHER" id="PTHR38451">
    <property type="entry name" value="TRNA (ADENINE(22)-N(1))-METHYLTRANSFERASE"/>
    <property type="match status" value="1"/>
</dbReference>
<name>A0ABY4EBJ5_VITST</name>
<keyword evidence="2" id="KW-1185">Reference proteome</keyword>
<dbReference type="InterPro" id="IPR006901">
    <property type="entry name" value="TrmK"/>
</dbReference>
<gene>
    <name evidence="1" type="ORF">LVJ81_00685</name>
</gene>
<dbReference type="SUPFAM" id="SSF53335">
    <property type="entry name" value="S-adenosyl-L-methionine-dependent methyltransferases"/>
    <property type="match status" value="1"/>
</dbReference>
<organism evidence="1 2">
    <name type="scientific">Vitreoscilla stercoraria</name>
    <dbReference type="NCBI Taxonomy" id="61"/>
    <lineage>
        <taxon>Bacteria</taxon>
        <taxon>Pseudomonadati</taxon>
        <taxon>Pseudomonadota</taxon>
        <taxon>Betaproteobacteria</taxon>
        <taxon>Neisseriales</taxon>
        <taxon>Neisseriaceae</taxon>
        <taxon>Vitreoscilla</taxon>
    </lineage>
</organism>
<protein>
    <submittedName>
        <fullName evidence="1">Class I SAM-dependent methyltransferase</fullName>
    </submittedName>
</protein>
<dbReference type="PIRSF" id="PIRSF018637">
    <property type="entry name" value="TrmK"/>
    <property type="match status" value="1"/>
</dbReference>
<proteinExistence type="predicted"/>
<dbReference type="GO" id="GO:0008168">
    <property type="term" value="F:methyltransferase activity"/>
    <property type="evidence" value="ECO:0007669"/>
    <property type="project" value="UniProtKB-KW"/>
</dbReference>
<evidence type="ECO:0000313" key="2">
    <source>
        <dbReference type="Proteomes" id="UP000832034"/>
    </source>
</evidence>
<dbReference type="Gene3D" id="3.40.50.150">
    <property type="entry name" value="Vaccinia Virus protein VP39"/>
    <property type="match status" value="1"/>
</dbReference>
<dbReference type="RefSeq" id="WP_169708868.1">
    <property type="nucleotide sequence ID" value="NZ_CP091512.1"/>
</dbReference>
<keyword evidence="1" id="KW-0489">Methyltransferase</keyword>
<dbReference type="Proteomes" id="UP000832034">
    <property type="component" value="Chromosome"/>
</dbReference>
<dbReference type="GO" id="GO:0032259">
    <property type="term" value="P:methylation"/>
    <property type="evidence" value="ECO:0007669"/>
    <property type="project" value="UniProtKB-KW"/>
</dbReference>
<dbReference type="PANTHER" id="PTHR38451:SF1">
    <property type="entry name" value="TRNA (ADENINE(22)-N(1))-METHYLTRANSFERASE"/>
    <property type="match status" value="1"/>
</dbReference>
<dbReference type="EMBL" id="CP091512">
    <property type="protein sequence ID" value="UOO92599.1"/>
    <property type="molecule type" value="Genomic_DNA"/>
</dbReference>